<dbReference type="Pfam" id="PF17064">
    <property type="entry name" value="QVR"/>
    <property type="match status" value="1"/>
</dbReference>
<name>A0A2A6BJI2_PRIPA</name>
<sequence>MFWLSLFLLPSLISRVDSITCYECTSGAGVDCKWAPKTCGYGLFGCVKIAVYSGGVDKMGNTYNDENRIVSMVRGCSILPLGSVDMCEQSAILGYRIIKCTCFNDYCNSVSISSLCIPILITVLAYLSL</sequence>
<evidence type="ECO:0000313" key="3">
    <source>
        <dbReference type="EnsemblMetazoa" id="PPA39359.1"/>
    </source>
</evidence>
<protein>
    <submittedName>
        <fullName evidence="3">Uncharacterized protein</fullName>
    </submittedName>
</protein>
<dbReference type="GO" id="GO:0032222">
    <property type="term" value="P:regulation of synaptic transmission, cholinergic"/>
    <property type="evidence" value="ECO:0007669"/>
    <property type="project" value="InterPro"/>
</dbReference>
<evidence type="ECO:0000256" key="2">
    <source>
        <dbReference type="ARBA" id="ARBA00023180"/>
    </source>
</evidence>
<dbReference type="InterPro" id="IPR031424">
    <property type="entry name" value="QVR-like"/>
</dbReference>
<keyword evidence="4" id="KW-1185">Reference proteome</keyword>
<reference evidence="4" key="1">
    <citation type="journal article" date="2008" name="Nat. Genet.">
        <title>The Pristionchus pacificus genome provides a unique perspective on nematode lifestyle and parasitism.</title>
        <authorList>
            <person name="Dieterich C."/>
            <person name="Clifton S.W."/>
            <person name="Schuster L.N."/>
            <person name="Chinwalla A."/>
            <person name="Delehaunty K."/>
            <person name="Dinkelacker I."/>
            <person name="Fulton L."/>
            <person name="Fulton R."/>
            <person name="Godfrey J."/>
            <person name="Minx P."/>
            <person name="Mitreva M."/>
            <person name="Roeseler W."/>
            <person name="Tian H."/>
            <person name="Witte H."/>
            <person name="Yang S.P."/>
            <person name="Wilson R.K."/>
            <person name="Sommer R.J."/>
        </authorList>
    </citation>
    <scope>NUCLEOTIDE SEQUENCE [LARGE SCALE GENOMIC DNA]</scope>
    <source>
        <strain evidence="4">PS312</strain>
    </source>
</reference>
<dbReference type="GO" id="GO:0030431">
    <property type="term" value="P:sleep"/>
    <property type="evidence" value="ECO:0007669"/>
    <property type="project" value="InterPro"/>
</dbReference>
<accession>A0A8R1YVD6</accession>
<organism evidence="3 4">
    <name type="scientific">Pristionchus pacificus</name>
    <name type="common">Parasitic nematode worm</name>
    <dbReference type="NCBI Taxonomy" id="54126"/>
    <lineage>
        <taxon>Eukaryota</taxon>
        <taxon>Metazoa</taxon>
        <taxon>Ecdysozoa</taxon>
        <taxon>Nematoda</taxon>
        <taxon>Chromadorea</taxon>
        <taxon>Rhabditida</taxon>
        <taxon>Rhabditina</taxon>
        <taxon>Diplogasteromorpha</taxon>
        <taxon>Diplogasteroidea</taxon>
        <taxon>Neodiplogasteridae</taxon>
        <taxon>Pristionchus</taxon>
    </lineage>
</organism>
<dbReference type="SUPFAM" id="SSF57302">
    <property type="entry name" value="Snake toxin-like"/>
    <property type="match status" value="1"/>
</dbReference>
<proteinExistence type="predicted"/>
<dbReference type="Proteomes" id="UP000005239">
    <property type="component" value="Unassembled WGS sequence"/>
</dbReference>
<evidence type="ECO:0000313" key="4">
    <source>
        <dbReference type="Proteomes" id="UP000005239"/>
    </source>
</evidence>
<evidence type="ECO:0000256" key="1">
    <source>
        <dbReference type="ARBA" id="ARBA00022729"/>
    </source>
</evidence>
<accession>A0A2A6BJI2</accession>
<reference evidence="3" key="2">
    <citation type="submission" date="2022-06" db="UniProtKB">
        <authorList>
            <consortium name="EnsemblMetazoa"/>
        </authorList>
    </citation>
    <scope>IDENTIFICATION</scope>
    <source>
        <strain evidence="3">PS312</strain>
    </source>
</reference>
<keyword evidence="1" id="KW-0732">Signal</keyword>
<dbReference type="InterPro" id="IPR045860">
    <property type="entry name" value="Snake_toxin-like_sf"/>
</dbReference>
<gene>
    <name evidence="3" type="primary">WBGene00277728</name>
</gene>
<dbReference type="EnsemblMetazoa" id="PPA39359.1">
    <property type="protein sequence ID" value="PPA39359.1"/>
    <property type="gene ID" value="WBGene00277728"/>
</dbReference>
<dbReference type="OrthoDB" id="5827163at2759"/>
<dbReference type="AlphaFoldDB" id="A0A2A6BJI2"/>
<keyword evidence="2" id="KW-0325">Glycoprotein</keyword>